<keyword evidence="2" id="KW-1185">Reference proteome</keyword>
<dbReference type="SUPFAM" id="SSF54236">
    <property type="entry name" value="Ubiquitin-like"/>
    <property type="match status" value="1"/>
</dbReference>
<evidence type="ECO:0000313" key="2">
    <source>
        <dbReference type="Proteomes" id="UP001152747"/>
    </source>
</evidence>
<proteinExistence type="predicted"/>
<evidence type="ECO:0000313" key="1">
    <source>
        <dbReference type="EMBL" id="CAI5453835.1"/>
    </source>
</evidence>
<name>A0A9P1N7B0_9PELO</name>
<comment type="caution">
    <text evidence="1">The sequence shown here is derived from an EMBL/GenBank/DDBJ whole genome shotgun (WGS) entry which is preliminary data.</text>
</comment>
<protein>
    <recommendedName>
        <fullName evidence="3">Ubiquitin-like domain-containing protein</fullName>
    </recommendedName>
</protein>
<dbReference type="AlphaFoldDB" id="A0A9P1N7B0"/>
<dbReference type="InterPro" id="IPR029071">
    <property type="entry name" value="Ubiquitin-like_domsf"/>
</dbReference>
<gene>
    <name evidence="1" type="ORF">CAMP_LOCUS16472</name>
</gene>
<dbReference type="EMBL" id="CANHGI010000005">
    <property type="protein sequence ID" value="CAI5453835.1"/>
    <property type="molecule type" value="Genomic_DNA"/>
</dbReference>
<accession>A0A9P1N7B0</accession>
<dbReference type="Gene3D" id="3.10.20.90">
    <property type="entry name" value="Phosphatidylinositol 3-kinase Catalytic Subunit, Chain A, domain 1"/>
    <property type="match status" value="1"/>
</dbReference>
<dbReference type="Proteomes" id="UP001152747">
    <property type="component" value="Unassembled WGS sequence"/>
</dbReference>
<reference evidence="1" key="1">
    <citation type="submission" date="2022-11" db="EMBL/GenBank/DDBJ databases">
        <authorList>
            <person name="Kikuchi T."/>
        </authorList>
    </citation>
    <scope>NUCLEOTIDE SEQUENCE</scope>
    <source>
        <strain evidence="1">PS1010</strain>
    </source>
</reference>
<evidence type="ECO:0008006" key="3">
    <source>
        <dbReference type="Google" id="ProtNLM"/>
    </source>
</evidence>
<organism evidence="1 2">
    <name type="scientific">Caenorhabditis angaria</name>
    <dbReference type="NCBI Taxonomy" id="860376"/>
    <lineage>
        <taxon>Eukaryota</taxon>
        <taxon>Metazoa</taxon>
        <taxon>Ecdysozoa</taxon>
        <taxon>Nematoda</taxon>
        <taxon>Chromadorea</taxon>
        <taxon>Rhabditida</taxon>
        <taxon>Rhabditina</taxon>
        <taxon>Rhabditomorpha</taxon>
        <taxon>Rhabditoidea</taxon>
        <taxon>Rhabditidae</taxon>
        <taxon>Peloderinae</taxon>
        <taxon>Caenorhabditis</taxon>
    </lineage>
</organism>
<sequence length="191" mass="22036">MENAPEIQEEQEEAQVLRAYVCGCGKCTIELNWGKERVQTSSPQIAAAYYRAMRKNLRFSKMELCLWGNNSSTRTQDKMNAIKAFHKCPVILQFLDQYDDWKKAVEEIREEVKAAAEPETILILVRNWNGEKKSFELFNNALIGTLRSKMREVFGSAYNANKQIYFGANKLEYLKSLDHYNIGHGSILKVE</sequence>